<dbReference type="SUPFAM" id="SSF55811">
    <property type="entry name" value="Nudix"/>
    <property type="match status" value="1"/>
</dbReference>
<dbReference type="InterPro" id="IPR049734">
    <property type="entry name" value="NudC-like_C"/>
</dbReference>
<evidence type="ECO:0000256" key="2">
    <source>
        <dbReference type="ARBA" id="ARBA00001947"/>
    </source>
</evidence>
<dbReference type="InterPro" id="IPR050241">
    <property type="entry name" value="NAD-cap_RNA_hydrolase_NudC"/>
</dbReference>
<dbReference type="PROSITE" id="PS00893">
    <property type="entry name" value="NUDIX_BOX"/>
    <property type="match status" value="1"/>
</dbReference>
<evidence type="ECO:0000259" key="11">
    <source>
        <dbReference type="PROSITE" id="PS51462"/>
    </source>
</evidence>
<keyword evidence="13" id="KW-1185">Reference proteome</keyword>
<dbReference type="EMBL" id="JAQQLI010000010">
    <property type="protein sequence ID" value="MDC7785753.1"/>
    <property type="molecule type" value="Genomic_DNA"/>
</dbReference>
<evidence type="ECO:0000256" key="3">
    <source>
        <dbReference type="ARBA" id="ARBA00009595"/>
    </source>
</evidence>
<dbReference type="PRINTS" id="PR00502">
    <property type="entry name" value="NUDIXFAMILY"/>
</dbReference>
<organism evidence="12 13">
    <name type="scientific">Rhodoplanes tepidamans</name>
    <name type="common">Rhodoplanes cryptolactis</name>
    <dbReference type="NCBI Taxonomy" id="200616"/>
    <lineage>
        <taxon>Bacteria</taxon>
        <taxon>Pseudomonadati</taxon>
        <taxon>Pseudomonadota</taxon>
        <taxon>Alphaproteobacteria</taxon>
        <taxon>Hyphomicrobiales</taxon>
        <taxon>Nitrobacteraceae</taxon>
        <taxon>Rhodoplanes</taxon>
    </lineage>
</organism>
<dbReference type="InterPro" id="IPR000086">
    <property type="entry name" value="NUDIX_hydrolase_dom"/>
</dbReference>
<comment type="caution">
    <text evidence="12">The sequence shown here is derived from an EMBL/GenBank/DDBJ whole genome shotgun (WGS) entry which is preliminary data.</text>
</comment>
<protein>
    <recommendedName>
        <fullName evidence="4">NAD(+) diphosphatase</fullName>
        <ecNumber evidence="4">3.6.1.22</ecNumber>
    </recommendedName>
</protein>
<keyword evidence="8" id="KW-0520">NAD</keyword>
<dbReference type="InterPro" id="IPR015797">
    <property type="entry name" value="NUDIX_hydrolase-like_dom_sf"/>
</dbReference>
<proteinExistence type="inferred from homology"/>
<reference evidence="12" key="2">
    <citation type="submission" date="2023-02" db="EMBL/GenBank/DDBJ databases">
        <authorList>
            <person name="Rayyan A."/>
            <person name="Meyer T."/>
            <person name="Kyndt J.A."/>
        </authorList>
    </citation>
    <scope>NUCLEOTIDE SEQUENCE</scope>
    <source>
        <strain evidence="12">DSM 9987</strain>
    </source>
</reference>
<evidence type="ECO:0000256" key="6">
    <source>
        <dbReference type="ARBA" id="ARBA00022801"/>
    </source>
</evidence>
<comment type="cofactor">
    <cofactor evidence="1">
        <name>Mg(2+)</name>
        <dbReference type="ChEBI" id="CHEBI:18420"/>
    </cofactor>
</comment>
<keyword evidence="6 10" id="KW-0378">Hydrolase</keyword>
<evidence type="ECO:0000313" key="12">
    <source>
        <dbReference type="EMBL" id="MDC7785753.1"/>
    </source>
</evidence>
<keyword evidence="7" id="KW-0460">Magnesium</keyword>
<gene>
    <name evidence="12" type="primary">nudC</name>
    <name evidence="12" type="ORF">PQJ73_08675</name>
</gene>
<accession>A0ABT5J846</accession>
<comment type="similarity">
    <text evidence="3">Belongs to the Nudix hydrolase family. NudC subfamily.</text>
</comment>
<evidence type="ECO:0000256" key="7">
    <source>
        <dbReference type="ARBA" id="ARBA00022842"/>
    </source>
</evidence>
<evidence type="ECO:0000256" key="8">
    <source>
        <dbReference type="ARBA" id="ARBA00023027"/>
    </source>
</evidence>
<dbReference type="GO" id="GO:0016787">
    <property type="term" value="F:hydrolase activity"/>
    <property type="evidence" value="ECO:0007669"/>
    <property type="project" value="UniProtKB-KW"/>
</dbReference>
<evidence type="ECO:0000313" key="13">
    <source>
        <dbReference type="Proteomes" id="UP001165652"/>
    </source>
</evidence>
<evidence type="ECO:0000256" key="1">
    <source>
        <dbReference type="ARBA" id="ARBA00001946"/>
    </source>
</evidence>
<reference evidence="12" key="1">
    <citation type="journal article" date="2023" name="Microbiol Resour">
        <title>Genome Sequences of Rhodoplanes serenus and Two Thermotolerant Strains, Rhodoplanes tepidamans and 'Rhodoplanes cryptolactis,' Further Refine the Genus.</title>
        <authorList>
            <person name="Rayyan A.A."/>
            <person name="Kyndt J.A."/>
        </authorList>
    </citation>
    <scope>NUCLEOTIDE SEQUENCE</scope>
    <source>
        <strain evidence="12">DSM 9987</strain>
    </source>
</reference>
<evidence type="ECO:0000256" key="10">
    <source>
        <dbReference type="RuleBase" id="RU003476"/>
    </source>
</evidence>
<sequence>MLTPPVPDDRPRLGYTGSLLDRDPVVRHDPDRLAACAADPAARAYVTAGDLVVMRRGDPRADPLFDLGEAAALGPVRETVWLGHAAAVTPAGRAGRFGVGLDPAALEALAARPDLMVTDLRSIAVQGLVAAEHLAPLAEAKALLLWHARHRFCSVCGQPSRPDQAGWRRSCPACGAEHFPRTDPVVIMLAVDGDRCLLGRQARFAPGMWSCLAGFVEPGENVEEAVRRETLEEAGIRCGRVHYVASQPWPFPMSLMIGCVTEVLDTALVIDRTELEDLRWFSRDEVAAMLAGRHAGGLSAPPPIAIANYIIRGWVDEAWTPA</sequence>
<dbReference type="InterPro" id="IPR020084">
    <property type="entry name" value="NUDIX_hydrolase_CS"/>
</dbReference>
<keyword evidence="5" id="KW-0479">Metal-binding</keyword>
<dbReference type="Pfam" id="PF00293">
    <property type="entry name" value="NUDIX"/>
    <property type="match status" value="1"/>
</dbReference>
<dbReference type="EC" id="3.6.1.22" evidence="4"/>
<dbReference type="CDD" id="cd03429">
    <property type="entry name" value="NUDIX_NADH_pyrophosphatase_Nudt13"/>
    <property type="match status" value="1"/>
</dbReference>
<dbReference type="Gene3D" id="3.90.79.20">
    <property type="match status" value="1"/>
</dbReference>
<dbReference type="Pfam" id="PF09297">
    <property type="entry name" value="Zn_ribbon_NUD"/>
    <property type="match status" value="1"/>
</dbReference>
<feature type="domain" description="Nudix hydrolase" evidence="11">
    <location>
        <begin position="180"/>
        <end position="312"/>
    </location>
</feature>
<name>A0ABT5J846_RHOTP</name>
<dbReference type="PANTHER" id="PTHR42904">
    <property type="entry name" value="NUDIX HYDROLASE, NUDC SUBFAMILY"/>
    <property type="match status" value="1"/>
</dbReference>
<comment type="catalytic activity">
    <reaction evidence="9">
        <text>a 5'-end NAD(+)-phospho-ribonucleoside in mRNA + H2O = a 5'-end phospho-adenosine-phospho-ribonucleoside in mRNA + beta-nicotinamide D-ribonucleotide + 2 H(+)</text>
        <dbReference type="Rhea" id="RHEA:60876"/>
        <dbReference type="Rhea" id="RHEA-COMP:15698"/>
        <dbReference type="Rhea" id="RHEA-COMP:15719"/>
        <dbReference type="ChEBI" id="CHEBI:14649"/>
        <dbReference type="ChEBI" id="CHEBI:15377"/>
        <dbReference type="ChEBI" id="CHEBI:15378"/>
        <dbReference type="ChEBI" id="CHEBI:144029"/>
        <dbReference type="ChEBI" id="CHEBI:144051"/>
    </reaction>
    <physiologicalReaction direction="left-to-right" evidence="9">
        <dbReference type="Rhea" id="RHEA:60877"/>
    </physiologicalReaction>
</comment>
<dbReference type="InterPro" id="IPR015376">
    <property type="entry name" value="Znr_NADH_PPase"/>
</dbReference>
<dbReference type="PROSITE" id="PS51462">
    <property type="entry name" value="NUDIX"/>
    <property type="match status" value="1"/>
</dbReference>
<evidence type="ECO:0000256" key="5">
    <source>
        <dbReference type="ARBA" id="ARBA00022723"/>
    </source>
</evidence>
<dbReference type="PANTHER" id="PTHR42904:SF6">
    <property type="entry name" value="NAD-CAPPED RNA HYDROLASE NUDT12"/>
    <property type="match status" value="1"/>
</dbReference>
<dbReference type="RefSeq" id="WP_272776600.1">
    <property type="nucleotide sequence ID" value="NZ_JAQQLI010000010.1"/>
</dbReference>
<evidence type="ECO:0000256" key="9">
    <source>
        <dbReference type="ARBA" id="ARBA00023679"/>
    </source>
</evidence>
<dbReference type="Proteomes" id="UP001165652">
    <property type="component" value="Unassembled WGS sequence"/>
</dbReference>
<evidence type="ECO:0000256" key="4">
    <source>
        <dbReference type="ARBA" id="ARBA00012381"/>
    </source>
</evidence>
<dbReference type="NCBIfam" id="NF001299">
    <property type="entry name" value="PRK00241.1"/>
    <property type="match status" value="1"/>
</dbReference>
<comment type="cofactor">
    <cofactor evidence="2">
        <name>Zn(2+)</name>
        <dbReference type="ChEBI" id="CHEBI:29105"/>
    </cofactor>
</comment>
<dbReference type="Gene3D" id="3.90.79.10">
    <property type="entry name" value="Nucleoside Triphosphate Pyrophosphohydrolase"/>
    <property type="match status" value="1"/>
</dbReference>
<dbReference type="InterPro" id="IPR020476">
    <property type="entry name" value="Nudix_hydrolase"/>
</dbReference>